<feature type="chain" id="PRO_5046124689" evidence="2">
    <location>
        <begin position="25"/>
        <end position="173"/>
    </location>
</feature>
<accession>A0ABW0JZ74</accession>
<organism evidence="3 4">
    <name type="scientific">Rhodanobacter ginsenosidimutans</name>
    <dbReference type="NCBI Taxonomy" id="490571"/>
    <lineage>
        <taxon>Bacteria</taxon>
        <taxon>Pseudomonadati</taxon>
        <taxon>Pseudomonadota</taxon>
        <taxon>Gammaproteobacteria</taxon>
        <taxon>Lysobacterales</taxon>
        <taxon>Rhodanobacteraceae</taxon>
        <taxon>Rhodanobacter</taxon>
    </lineage>
</organism>
<proteinExistence type="predicted"/>
<feature type="signal peptide" evidence="2">
    <location>
        <begin position="1"/>
        <end position="24"/>
    </location>
</feature>
<keyword evidence="4" id="KW-1185">Reference proteome</keyword>
<evidence type="ECO:0000313" key="4">
    <source>
        <dbReference type="Proteomes" id="UP001596018"/>
    </source>
</evidence>
<protein>
    <submittedName>
        <fullName evidence="3">Uncharacterized protein</fullName>
    </submittedName>
</protein>
<evidence type="ECO:0000256" key="1">
    <source>
        <dbReference type="SAM" id="MobiDB-lite"/>
    </source>
</evidence>
<feature type="region of interest" description="Disordered" evidence="1">
    <location>
        <begin position="148"/>
        <end position="173"/>
    </location>
</feature>
<dbReference type="Proteomes" id="UP001596018">
    <property type="component" value="Unassembled WGS sequence"/>
</dbReference>
<evidence type="ECO:0000256" key="2">
    <source>
        <dbReference type="SAM" id="SignalP"/>
    </source>
</evidence>
<reference evidence="4" key="1">
    <citation type="journal article" date="2019" name="Int. J. Syst. Evol. Microbiol.">
        <title>The Global Catalogue of Microorganisms (GCM) 10K type strain sequencing project: providing services to taxonomists for standard genome sequencing and annotation.</title>
        <authorList>
            <consortium name="The Broad Institute Genomics Platform"/>
            <consortium name="The Broad Institute Genome Sequencing Center for Infectious Disease"/>
            <person name="Wu L."/>
            <person name="Ma J."/>
        </authorList>
    </citation>
    <scope>NUCLEOTIDE SEQUENCE [LARGE SCALE GENOMIC DNA]</scope>
    <source>
        <strain evidence="4">KACC 12822</strain>
    </source>
</reference>
<sequence>MHRKTLLASALTLLMAGSASFAIAQNAPATTPPAATTQGTTGHGHGVQAMRDHGKYRHGMQRHGFNKDRGGVIGDLRQLERLYMESGRSKELTAVYNDVLARSQNPRVRNYVYHHLARLQARPANVDQAITTLRKGLDESLANEAKMQATKEKMRAEWQSRRAQGATAPATAK</sequence>
<dbReference type="EMBL" id="JBHSMM010000002">
    <property type="protein sequence ID" value="MFC5440630.1"/>
    <property type="molecule type" value="Genomic_DNA"/>
</dbReference>
<gene>
    <name evidence="3" type="ORF">ACFPK0_11445</name>
</gene>
<dbReference type="RefSeq" id="WP_056077421.1">
    <property type="nucleotide sequence ID" value="NZ_JALBWS010000013.1"/>
</dbReference>
<keyword evidence="2" id="KW-0732">Signal</keyword>
<name>A0ABW0JZ74_9GAMM</name>
<comment type="caution">
    <text evidence="3">The sequence shown here is derived from an EMBL/GenBank/DDBJ whole genome shotgun (WGS) entry which is preliminary data.</text>
</comment>
<feature type="compositionally biased region" description="Basic and acidic residues" evidence="1">
    <location>
        <begin position="149"/>
        <end position="160"/>
    </location>
</feature>
<evidence type="ECO:0000313" key="3">
    <source>
        <dbReference type="EMBL" id="MFC5440630.1"/>
    </source>
</evidence>